<keyword evidence="3" id="KW-0479">Metal-binding</keyword>
<accession>A0A6G0TXC3</accession>
<dbReference type="Gene3D" id="3.90.70.10">
    <property type="entry name" value="Cysteine proteinases"/>
    <property type="match status" value="2"/>
</dbReference>
<dbReference type="InterPro" id="IPR001607">
    <property type="entry name" value="Znf_UBP"/>
</dbReference>
<keyword evidence="4 6" id="KW-0863">Zinc-finger</keyword>
<dbReference type="InterPro" id="IPR028889">
    <property type="entry name" value="USP"/>
</dbReference>
<dbReference type="InterPro" id="IPR050185">
    <property type="entry name" value="Ub_carboxyl-term_hydrolase"/>
</dbReference>
<dbReference type="Pfam" id="PF00443">
    <property type="entry name" value="UCH"/>
    <property type="match status" value="1"/>
</dbReference>
<dbReference type="PANTHER" id="PTHR21646:SF39">
    <property type="entry name" value="UBIQUITIN CARBOXYL-TERMINAL HYDROLASE 16"/>
    <property type="match status" value="1"/>
</dbReference>
<feature type="domain" description="UBP-type" evidence="9">
    <location>
        <begin position="69"/>
        <end position="178"/>
    </location>
</feature>
<dbReference type="InterPro" id="IPR001394">
    <property type="entry name" value="Peptidase_C19_UCH"/>
</dbReference>
<keyword evidence="11" id="KW-1185">Reference proteome</keyword>
<evidence type="ECO:0000256" key="7">
    <source>
        <dbReference type="SAM" id="MobiDB-lite"/>
    </source>
</evidence>
<feature type="compositionally biased region" description="Polar residues" evidence="7">
    <location>
        <begin position="533"/>
        <end position="542"/>
    </location>
</feature>
<feature type="domain" description="USP" evidence="8">
    <location>
        <begin position="247"/>
        <end position="875"/>
    </location>
</feature>
<evidence type="ECO:0000256" key="5">
    <source>
        <dbReference type="ARBA" id="ARBA00022833"/>
    </source>
</evidence>
<dbReference type="PROSITE" id="PS50235">
    <property type="entry name" value="USP_3"/>
    <property type="match status" value="1"/>
</dbReference>
<evidence type="ECO:0000256" key="4">
    <source>
        <dbReference type="ARBA" id="ARBA00022771"/>
    </source>
</evidence>
<dbReference type="EC" id="3.4.19.12" evidence="2"/>
<dbReference type="GO" id="GO:0016579">
    <property type="term" value="P:protein deubiquitination"/>
    <property type="evidence" value="ECO:0007669"/>
    <property type="project" value="InterPro"/>
</dbReference>
<evidence type="ECO:0000256" key="2">
    <source>
        <dbReference type="ARBA" id="ARBA00012759"/>
    </source>
</evidence>
<dbReference type="SUPFAM" id="SSF57850">
    <property type="entry name" value="RING/U-box"/>
    <property type="match status" value="1"/>
</dbReference>
<feature type="region of interest" description="Disordered" evidence="7">
    <location>
        <begin position="211"/>
        <end position="230"/>
    </location>
</feature>
<evidence type="ECO:0000259" key="8">
    <source>
        <dbReference type="PROSITE" id="PS50235"/>
    </source>
</evidence>
<dbReference type="SUPFAM" id="SSF54001">
    <property type="entry name" value="Cysteine proteinases"/>
    <property type="match status" value="1"/>
</dbReference>
<gene>
    <name evidence="10" type="ORF">AGLY_004177</name>
</gene>
<evidence type="ECO:0000256" key="6">
    <source>
        <dbReference type="PROSITE-ProRule" id="PRU00502"/>
    </source>
</evidence>
<proteinExistence type="predicted"/>
<dbReference type="CDD" id="cd02667">
    <property type="entry name" value="Peptidase_C19K"/>
    <property type="match status" value="1"/>
</dbReference>
<dbReference type="EMBL" id="VYZN01000013">
    <property type="protein sequence ID" value="KAE9540932.1"/>
    <property type="molecule type" value="Genomic_DNA"/>
</dbReference>
<dbReference type="InterPro" id="IPR018200">
    <property type="entry name" value="USP_CS"/>
</dbReference>
<evidence type="ECO:0000313" key="11">
    <source>
        <dbReference type="Proteomes" id="UP000475862"/>
    </source>
</evidence>
<feature type="region of interest" description="Disordered" evidence="7">
    <location>
        <begin position="521"/>
        <end position="542"/>
    </location>
</feature>
<dbReference type="OrthoDB" id="2020758at2759"/>
<organism evidence="10 11">
    <name type="scientific">Aphis glycines</name>
    <name type="common">Soybean aphid</name>
    <dbReference type="NCBI Taxonomy" id="307491"/>
    <lineage>
        <taxon>Eukaryota</taxon>
        <taxon>Metazoa</taxon>
        <taxon>Ecdysozoa</taxon>
        <taxon>Arthropoda</taxon>
        <taxon>Hexapoda</taxon>
        <taxon>Insecta</taxon>
        <taxon>Pterygota</taxon>
        <taxon>Neoptera</taxon>
        <taxon>Paraneoptera</taxon>
        <taxon>Hemiptera</taxon>
        <taxon>Sternorrhyncha</taxon>
        <taxon>Aphidomorpha</taxon>
        <taxon>Aphidoidea</taxon>
        <taxon>Aphididae</taxon>
        <taxon>Aphidini</taxon>
        <taxon>Aphis</taxon>
        <taxon>Aphis</taxon>
    </lineage>
</organism>
<evidence type="ECO:0000259" key="9">
    <source>
        <dbReference type="PROSITE" id="PS50271"/>
    </source>
</evidence>
<comment type="caution">
    <text evidence="10">The sequence shown here is derived from an EMBL/GenBank/DDBJ whole genome shotgun (WGS) entry which is preliminary data.</text>
</comment>
<dbReference type="PROSITE" id="PS50271">
    <property type="entry name" value="ZF_UBP"/>
    <property type="match status" value="1"/>
</dbReference>
<dbReference type="InterPro" id="IPR038765">
    <property type="entry name" value="Papain-like_cys_pep_sf"/>
</dbReference>
<dbReference type="Proteomes" id="UP000475862">
    <property type="component" value="Unassembled WGS sequence"/>
</dbReference>
<dbReference type="GO" id="GO:0008270">
    <property type="term" value="F:zinc ion binding"/>
    <property type="evidence" value="ECO:0007669"/>
    <property type="project" value="UniProtKB-KW"/>
</dbReference>
<feature type="region of interest" description="Disordered" evidence="7">
    <location>
        <begin position="576"/>
        <end position="670"/>
    </location>
</feature>
<feature type="compositionally biased region" description="Basic residues" evidence="7">
    <location>
        <begin position="1"/>
        <end position="11"/>
    </location>
</feature>
<comment type="catalytic activity">
    <reaction evidence="1">
        <text>Thiol-dependent hydrolysis of ester, thioester, amide, peptide and isopeptide bonds formed by the C-terminal Gly of ubiquitin (a 76-residue protein attached to proteins as an intracellular targeting signal).</text>
        <dbReference type="EC" id="3.4.19.12"/>
    </reaction>
</comment>
<keyword evidence="5" id="KW-0862">Zinc</keyword>
<feature type="compositionally biased region" description="Polar residues" evidence="7">
    <location>
        <begin position="615"/>
        <end position="633"/>
    </location>
</feature>
<feature type="compositionally biased region" description="Acidic residues" evidence="7">
    <location>
        <begin position="634"/>
        <end position="656"/>
    </location>
</feature>
<dbReference type="InterPro" id="IPR013083">
    <property type="entry name" value="Znf_RING/FYVE/PHD"/>
</dbReference>
<evidence type="ECO:0000256" key="3">
    <source>
        <dbReference type="ARBA" id="ARBA00022723"/>
    </source>
</evidence>
<reference evidence="10 11" key="1">
    <citation type="submission" date="2019-08" db="EMBL/GenBank/DDBJ databases">
        <title>The genome of the soybean aphid Biotype 1, its phylome, world population structure and adaptation to the North American continent.</title>
        <authorList>
            <person name="Giordano R."/>
            <person name="Donthu R.K."/>
            <person name="Hernandez A.G."/>
            <person name="Wright C.L."/>
            <person name="Zimin A.V."/>
        </authorList>
    </citation>
    <scope>NUCLEOTIDE SEQUENCE [LARGE SCALE GENOMIC DNA]</scope>
    <source>
        <tissue evidence="10">Whole aphids</tissue>
    </source>
</reference>
<evidence type="ECO:0000313" key="10">
    <source>
        <dbReference type="EMBL" id="KAE9540932.1"/>
    </source>
</evidence>
<feature type="compositionally biased region" description="Polar residues" evidence="7">
    <location>
        <begin position="33"/>
        <end position="43"/>
    </location>
</feature>
<dbReference type="PROSITE" id="PS00973">
    <property type="entry name" value="USP_2"/>
    <property type="match status" value="1"/>
</dbReference>
<dbReference type="Pfam" id="PF02148">
    <property type="entry name" value="zf-UBP"/>
    <property type="match status" value="1"/>
</dbReference>
<dbReference type="AlphaFoldDB" id="A0A6G0TXC3"/>
<dbReference type="PANTHER" id="PTHR21646">
    <property type="entry name" value="UBIQUITIN CARBOXYL-TERMINAL HYDROLASE"/>
    <property type="match status" value="1"/>
</dbReference>
<sequence>MAKGKNKRRNRQSSNAPVPLNAGDSSDSEELKSQPTNRESTSCNKLHWSSSQLTFSVLNINMFFPVLKHPCTHVKKAVNINNVIKCLQKIVTQCSECKNKKLEELFICLQCGSFHCSYLNINHISKHQNTPRSDSHSIAVNIESLIIKCNDCEKEISASSSKKLQIIINSINHMKQVQTGKNKMNDLPIQGCSTEADAQYDKLISENSSKKCNGVNKSDDDDAPSLKKTFEPSENVTNNVERCKRPRGLTNLGNTCFYNSVLQCLAQTPFLRKFLLDISESGEPMTIKLDNEDITVHQEKWSSLTENLYTTLQEITNERESTFTPSALLDSLRKKCKMFIGYSQHDSHELLRHLLDSVRDDDLKRYKKTIVHHYGLSMNVDPSEVDEKKTAKIKELGKKLQGVLLRPDHVFKGELLSVVQCQTCGHKSEVTESFLDLSLPIANHPLSFPRKKENDVFNQSKHQTKKERKLALKQGRRKKHEHKQFNNKMQDTSVVNNDADIEDNMEIETNEVEMSVWKNENKENPESGYGSEKQPSNVTSPSLSITELTTLMNNTPLADPDRQMDADQIIDSEKPMDLDSVLPGSPANSPSSPQGSSLDSMRANVSPDYMDVGTDSANENQERNNPTPNVSDNNSDELFDDSKSEEDVEDEEEGEFSQECPQATLQPQPKCKDSECSVLTCLNQFTASEIMTGNNKVSCERCTEQHKKKTNEDKTIYRQSTKQMLISSPPAILILHLKRFQMCYSTTRKMTRDVSFQWVLDIAPYCSVKCQNKLSPGQNRILYSLYGVVEHSGFLHSGHYISYVKVRDSVKDDSYRYSFLEGSKTKPPKVIDANDDPSHLAPSGTWYCISDSMVRQVTPNVVQNCQAYLLFYERIL</sequence>
<evidence type="ECO:0000256" key="1">
    <source>
        <dbReference type="ARBA" id="ARBA00000707"/>
    </source>
</evidence>
<feature type="compositionally biased region" description="Low complexity" evidence="7">
    <location>
        <begin position="583"/>
        <end position="600"/>
    </location>
</feature>
<feature type="region of interest" description="Disordered" evidence="7">
    <location>
        <begin position="1"/>
        <end position="43"/>
    </location>
</feature>
<dbReference type="Gene3D" id="3.30.40.10">
    <property type="entry name" value="Zinc/RING finger domain, C3HC4 (zinc finger)"/>
    <property type="match status" value="1"/>
</dbReference>
<feature type="region of interest" description="Disordered" evidence="7">
    <location>
        <begin position="456"/>
        <end position="484"/>
    </location>
</feature>
<dbReference type="GO" id="GO:0004843">
    <property type="term" value="F:cysteine-type deubiquitinase activity"/>
    <property type="evidence" value="ECO:0007669"/>
    <property type="project" value="UniProtKB-EC"/>
</dbReference>
<name>A0A6G0TXC3_APHGL</name>
<protein>
    <recommendedName>
        <fullName evidence="2">ubiquitinyl hydrolase 1</fullName>
        <ecNumber evidence="2">3.4.19.12</ecNumber>
    </recommendedName>
</protein>